<keyword evidence="14" id="KW-0576">Peroxisome</keyword>
<evidence type="ECO:0000256" key="7">
    <source>
        <dbReference type="ARBA" id="ARBA00022723"/>
    </source>
</evidence>
<dbReference type="GO" id="GO:0016558">
    <property type="term" value="P:protein import into peroxisome matrix"/>
    <property type="evidence" value="ECO:0007669"/>
    <property type="project" value="InterPro"/>
</dbReference>
<evidence type="ECO:0000256" key="16">
    <source>
        <dbReference type="ARBA" id="ARBA00034438"/>
    </source>
</evidence>
<comment type="catalytic activity">
    <reaction evidence="16">
        <text>[E2 ubiquitin-conjugating enzyme]-S-ubiquitinyl-L-cysteine + [acceptor protein]-L-cysteine = [E2 ubiquitin-conjugating enzyme]-L-cysteine + [acceptor protein]-S-ubiquitinyl-L-cysteine.</text>
        <dbReference type="EC" id="2.3.2.36"/>
    </reaction>
</comment>
<comment type="pathway">
    <text evidence="2">Protein modification; protein ubiquitination.</text>
</comment>
<evidence type="ECO:0000256" key="3">
    <source>
        <dbReference type="ARBA" id="ARBA00008704"/>
    </source>
</evidence>
<evidence type="ECO:0000313" key="21">
    <source>
        <dbReference type="Proteomes" id="UP001485043"/>
    </source>
</evidence>
<dbReference type="EMBL" id="JALJOV010000245">
    <property type="protein sequence ID" value="KAK9865481.1"/>
    <property type="molecule type" value="Genomic_DNA"/>
</dbReference>
<evidence type="ECO:0000256" key="5">
    <source>
        <dbReference type="ARBA" id="ARBA00022679"/>
    </source>
</evidence>
<dbReference type="PANTHER" id="PTHR48178:SF1">
    <property type="entry name" value="PEROXISOME BIOGENESIS FACTOR 2"/>
    <property type="match status" value="1"/>
</dbReference>
<evidence type="ECO:0000256" key="17">
    <source>
        <dbReference type="ARBA" id="ARBA00034523"/>
    </source>
</evidence>
<dbReference type="PANTHER" id="PTHR48178">
    <property type="entry name" value="PEROXISOME BIOGENESIS FACTOR 2"/>
    <property type="match status" value="1"/>
</dbReference>
<proteinExistence type="inferred from homology"/>
<keyword evidence="8" id="KW-0863">Zinc-finger</keyword>
<keyword evidence="11" id="KW-0653">Protein transport</keyword>
<dbReference type="GO" id="GO:0061630">
    <property type="term" value="F:ubiquitin protein ligase activity"/>
    <property type="evidence" value="ECO:0007669"/>
    <property type="project" value="UniProtKB-EC"/>
</dbReference>
<dbReference type="GO" id="GO:0005778">
    <property type="term" value="C:peroxisomal membrane"/>
    <property type="evidence" value="ECO:0007669"/>
    <property type="project" value="UniProtKB-SubCell"/>
</dbReference>
<gene>
    <name evidence="20" type="ORF">WJX84_004101</name>
</gene>
<keyword evidence="12" id="KW-1133">Transmembrane helix</keyword>
<keyword evidence="10" id="KW-0862">Zinc</keyword>
<keyword evidence="4" id="KW-0813">Transport</keyword>
<evidence type="ECO:0000256" key="18">
    <source>
        <dbReference type="SAM" id="MobiDB-lite"/>
    </source>
</evidence>
<comment type="similarity">
    <text evidence="3">Belongs to the pex2/pex10/pex12 family.</text>
</comment>
<keyword evidence="6" id="KW-0812">Transmembrane</keyword>
<dbReference type="InterPro" id="IPR006845">
    <property type="entry name" value="Pex_N"/>
</dbReference>
<keyword evidence="13" id="KW-0472">Membrane</keyword>
<dbReference type="InterPro" id="IPR025654">
    <property type="entry name" value="PEX2/10"/>
</dbReference>
<evidence type="ECO:0000256" key="6">
    <source>
        <dbReference type="ARBA" id="ARBA00022692"/>
    </source>
</evidence>
<feature type="domain" description="Pex N-terminal" evidence="19">
    <location>
        <begin position="60"/>
        <end position="126"/>
    </location>
</feature>
<name>A0AAW1T6X5_9CHLO</name>
<dbReference type="GO" id="GO:0008270">
    <property type="term" value="F:zinc ion binding"/>
    <property type="evidence" value="ECO:0007669"/>
    <property type="project" value="UniProtKB-KW"/>
</dbReference>
<accession>A0AAW1T6X5</accession>
<feature type="region of interest" description="Disordered" evidence="18">
    <location>
        <begin position="125"/>
        <end position="165"/>
    </location>
</feature>
<evidence type="ECO:0000256" key="9">
    <source>
        <dbReference type="ARBA" id="ARBA00022786"/>
    </source>
</evidence>
<evidence type="ECO:0000256" key="8">
    <source>
        <dbReference type="ARBA" id="ARBA00022771"/>
    </source>
</evidence>
<keyword evidence="21" id="KW-1185">Reference proteome</keyword>
<protein>
    <recommendedName>
        <fullName evidence="17">RING-type E3 ubiquitin transferase (cysteine targeting)</fullName>
        <ecNumber evidence="17">2.3.2.36</ecNumber>
    </recommendedName>
    <alternativeName>
        <fullName evidence="15">Peroxin-2</fullName>
    </alternativeName>
</protein>
<evidence type="ECO:0000256" key="4">
    <source>
        <dbReference type="ARBA" id="ARBA00022448"/>
    </source>
</evidence>
<evidence type="ECO:0000259" key="19">
    <source>
        <dbReference type="Pfam" id="PF04757"/>
    </source>
</evidence>
<dbReference type="AlphaFoldDB" id="A0AAW1T6X5"/>
<feature type="region of interest" description="Disordered" evidence="18">
    <location>
        <begin position="1"/>
        <end position="25"/>
    </location>
</feature>
<evidence type="ECO:0000313" key="20">
    <source>
        <dbReference type="EMBL" id="KAK9865481.1"/>
    </source>
</evidence>
<comment type="subcellular location">
    <subcellularLocation>
        <location evidence="1">Peroxisome membrane</location>
        <topology evidence="1">Multi-pass membrane protein</topology>
    </subcellularLocation>
</comment>
<comment type="caution">
    <text evidence="20">The sequence shown here is derived from an EMBL/GenBank/DDBJ whole genome shotgun (WGS) entry which is preliminary data.</text>
</comment>
<dbReference type="EC" id="2.3.2.36" evidence="17"/>
<dbReference type="Proteomes" id="UP001485043">
    <property type="component" value="Unassembled WGS sequence"/>
</dbReference>
<sequence>MTEPDEPSTGNRGPAASSSGRGRSEWLPAHQELEQLKRQHSAPWEIDILRANQLDAARLDTEILSMLQEQFLQIFSKFEQRTISALQPELTLLLDCMVFGLSILRDKPTPGMALLNLRARYSDDQRAKDRQGGTADRCGGTGPEPAPAQSIRHAGCSRPLFGRSR</sequence>
<evidence type="ECO:0000256" key="14">
    <source>
        <dbReference type="ARBA" id="ARBA00023140"/>
    </source>
</evidence>
<dbReference type="Pfam" id="PF04757">
    <property type="entry name" value="Pex2_Pex12"/>
    <property type="match status" value="1"/>
</dbReference>
<evidence type="ECO:0000256" key="12">
    <source>
        <dbReference type="ARBA" id="ARBA00022989"/>
    </source>
</evidence>
<organism evidence="20 21">
    <name type="scientific">Apatococcus fuscideae</name>
    <dbReference type="NCBI Taxonomy" id="2026836"/>
    <lineage>
        <taxon>Eukaryota</taxon>
        <taxon>Viridiplantae</taxon>
        <taxon>Chlorophyta</taxon>
        <taxon>core chlorophytes</taxon>
        <taxon>Trebouxiophyceae</taxon>
        <taxon>Chlorellales</taxon>
        <taxon>Chlorellaceae</taxon>
        <taxon>Apatococcus</taxon>
    </lineage>
</organism>
<evidence type="ECO:0000256" key="13">
    <source>
        <dbReference type="ARBA" id="ARBA00023136"/>
    </source>
</evidence>
<reference evidence="20 21" key="1">
    <citation type="journal article" date="2024" name="Nat. Commun.">
        <title>Phylogenomics reveals the evolutionary origins of lichenization in chlorophyte algae.</title>
        <authorList>
            <person name="Puginier C."/>
            <person name="Libourel C."/>
            <person name="Otte J."/>
            <person name="Skaloud P."/>
            <person name="Haon M."/>
            <person name="Grisel S."/>
            <person name="Petersen M."/>
            <person name="Berrin J.G."/>
            <person name="Delaux P.M."/>
            <person name="Dal Grande F."/>
            <person name="Keller J."/>
        </authorList>
    </citation>
    <scope>NUCLEOTIDE SEQUENCE [LARGE SCALE GENOMIC DNA]</scope>
    <source>
        <strain evidence="20 21">SAG 2523</strain>
    </source>
</reference>
<keyword evidence="7" id="KW-0479">Metal-binding</keyword>
<evidence type="ECO:0000256" key="10">
    <source>
        <dbReference type="ARBA" id="ARBA00022833"/>
    </source>
</evidence>
<evidence type="ECO:0000256" key="2">
    <source>
        <dbReference type="ARBA" id="ARBA00004906"/>
    </source>
</evidence>
<evidence type="ECO:0000256" key="15">
    <source>
        <dbReference type="ARBA" id="ARBA00032511"/>
    </source>
</evidence>
<evidence type="ECO:0000256" key="1">
    <source>
        <dbReference type="ARBA" id="ARBA00004585"/>
    </source>
</evidence>
<keyword evidence="9" id="KW-0833">Ubl conjugation pathway</keyword>
<evidence type="ECO:0000256" key="11">
    <source>
        <dbReference type="ARBA" id="ARBA00022927"/>
    </source>
</evidence>
<keyword evidence="5" id="KW-0808">Transferase</keyword>